<dbReference type="RefSeq" id="WP_226543266.1">
    <property type="nucleotide sequence ID" value="NZ_CP129013.1"/>
</dbReference>
<feature type="domain" description="DUF3885" evidence="1">
    <location>
        <begin position="6"/>
        <end position="60"/>
    </location>
</feature>
<sequence length="63" mass="7618">MTIKELNYFLNNHFDDLVLRPPLFHLWDIGIRFDIADSSLDFFEEKNISQMYKRTLTLHKTSQ</sequence>
<keyword evidence="3" id="KW-1185">Reference proteome</keyword>
<dbReference type="EMBL" id="CP129013">
    <property type="protein sequence ID" value="WLR42177.1"/>
    <property type="molecule type" value="Genomic_DNA"/>
</dbReference>
<protein>
    <recommendedName>
        <fullName evidence="1">DUF3885 domain-containing protein</fullName>
    </recommendedName>
</protein>
<gene>
    <name evidence="2" type="ORF">LC087_15755</name>
</gene>
<reference evidence="2 3" key="1">
    <citation type="submission" date="2023-06" db="EMBL/GenBank/DDBJ databases">
        <title>Five Gram-positive bacteria isolated from mangrove sediments in Shenzhen, Guangdong, China.</title>
        <authorList>
            <person name="Yu S."/>
            <person name="Zheng W."/>
            <person name="Huang Y."/>
        </authorList>
    </citation>
    <scope>NUCLEOTIDE SEQUENCE [LARGE SCALE GENOMIC DNA]</scope>
    <source>
        <strain evidence="2 3">SaN35-3</strain>
    </source>
</reference>
<evidence type="ECO:0000313" key="2">
    <source>
        <dbReference type="EMBL" id="WLR42177.1"/>
    </source>
</evidence>
<accession>A0ABY9JS60</accession>
<evidence type="ECO:0000259" key="1">
    <source>
        <dbReference type="Pfam" id="PF13021"/>
    </source>
</evidence>
<dbReference type="Pfam" id="PF13021">
    <property type="entry name" value="DUF3885"/>
    <property type="match status" value="1"/>
</dbReference>
<organism evidence="2 3">
    <name type="scientific">Bacillus carboniphilus</name>
    <dbReference type="NCBI Taxonomy" id="86663"/>
    <lineage>
        <taxon>Bacteria</taxon>
        <taxon>Bacillati</taxon>
        <taxon>Bacillota</taxon>
        <taxon>Bacilli</taxon>
        <taxon>Bacillales</taxon>
        <taxon>Bacillaceae</taxon>
        <taxon>Bacillus</taxon>
    </lineage>
</organism>
<dbReference type="InterPro" id="IPR024976">
    <property type="entry name" value="DUF3885"/>
</dbReference>
<proteinExistence type="predicted"/>
<dbReference type="Proteomes" id="UP001197974">
    <property type="component" value="Chromosome"/>
</dbReference>
<evidence type="ECO:0000313" key="3">
    <source>
        <dbReference type="Proteomes" id="UP001197974"/>
    </source>
</evidence>
<name>A0ABY9JS60_9BACI</name>